<organism evidence="2 3">
    <name type="scientific">Eimeria maxima</name>
    <name type="common">Coccidian parasite</name>
    <dbReference type="NCBI Taxonomy" id="5804"/>
    <lineage>
        <taxon>Eukaryota</taxon>
        <taxon>Sar</taxon>
        <taxon>Alveolata</taxon>
        <taxon>Apicomplexa</taxon>
        <taxon>Conoidasida</taxon>
        <taxon>Coccidia</taxon>
        <taxon>Eucoccidiorida</taxon>
        <taxon>Eimeriorina</taxon>
        <taxon>Eimeriidae</taxon>
        <taxon>Eimeria</taxon>
    </lineage>
</organism>
<sequence length="308" mass="33779">MLIIVCSRDVPPAFKTKESSRDEEVDGGIYYKSAVAGFVSLMVDASRKMMCYTASGCENAALICFLSEPTLVEGKRPISENTWKKILALDSEGSDESTNNKIQFTKRDENHNCLTEINKFRTQDSLDLDDFDDEEETPTDPTGDQVAKYDAEELAKVVTCDALKAGNAPILISSNKRSVMYYSGSSATCSNAVTEWKKGYEKFKDVTIPPKYTSSEDMYKTGAATNFISLVSEGEDTVARCYTVTNCSEEGLVCVLEPAVFEEGKLPISVATWKNVTKTLNNGRSSTSVYGALLNSMLVVVGLFALNF</sequence>
<dbReference type="Pfam" id="PF11054">
    <property type="entry name" value="Surface_antigen"/>
    <property type="match status" value="1"/>
</dbReference>
<dbReference type="OrthoDB" id="347313at2759"/>
<dbReference type="AlphaFoldDB" id="U6M6H6"/>
<evidence type="ECO:0000313" key="3">
    <source>
        <dbReference type="Proteomes" id="UP000030763"/>
    </source>
</evidence>
<protein>
    <submittedName>
        <fullName evidence="2">SAG family member</fullName>
    </submittedName>
</protein>
<accession>U6M6H6</accession>
<reference evidence="2" key="1">
    <citation type="submission" date="2013-10" db="EMBL/GenBank/DDBJ databases">
        <title>Genomic analysis of the causative agents of coccidiosis in chickens.</title>
        <authorList>
            <person name="Reid A.J."/>
            <person name="Blake D."/>
            <person name="Billington K."/>
            <person name="Browne H."/>
            <person name="Dunn M."/>
            <person name="Hung S."/>
            <person name="Kawahara F."/>
            <person name="Miranda-Saavedra D."/>
            <person name="Mourier T."/>
            <person name="Nagra H."/>
            <person name="Otto T.D."/>
            <person name="Rawlings N."/>
            <person name="Sanchez A."/>
            <person name="Sanders M."/>
            <person name="Subramaniam C."/>
            <person name="Tay Y."/>
            <person name="Dear P."/>
            <person name="Doerig C."/>
            <person name="Gruber A."/>
            <person name="Parkinson J."/>
            <person name="Shirley M."/>
            <person name="Wan K.L."/>
            <person name="Berriman M."/>
            <person name="Tomley F."/>
            <person name="Pain A."/>
        </authorList>
    </citation>
    <scope>NUCLEOTIDE SEQUENCE [LARGE SCALE GENOMIC DNA]</scope>
    <source>
        <strain evidence="2">Weybridge</strain>
    </source>
</reference>
<feature type="compositionally biased region" description="Acidic residues" evidence="1">
    <location>
        <begin position="126"/>
        <end position="138"/>
    </location>
</feature>
<feature type="region of interest" description="Disordered" evidence="1">
    <location>
        <begin position="125"/>
        <end position="144"/>
    </location>
</feature>
<gene>
    <name evidence="2" type="ORF">EMWEY_00052400</name>
</gene>
<name>U6M6H6_EIMMA</name>
<dbReference type="InterPro" id="IPR021288">
    <property type="entry name" value="Surface_antigen"/>
</dbReference>
<dbReference type="VEuPathDB" id="ToxoDB:EMWEY_00052400"/>
<proteinExistence type="predicted"/>
<dbReference type="RefSeq" id="XP_013335316.1">
    <property type="nucleotide sequence ID" value="XM_013479862.1"/>
</dbReference>
<dbReference type="EMBL" id="HG719772">
    <property type="protein sequence ID" value="CDJ58668.1"/>
    <property type="molecule type" value="Genomic_DNA"/>
</dbReference>
<dbReference type="Proteomes" id="UP000030763">
    <property type="component" value="Unassembled WGS sequence"/>
</dbReference>
<dbReference type="OMA" id="PISENTW"/>
<dbReference type="GeneID" id="25339226"/>
<evidence type="ECO:0000256" key="1">
    <source>
        <dbReference type="SAM" id="MobiDB-lite"/>
    </source>
</evidence>
<reference evidence="2" key="2">
    <citation type="submission" date="2013-10" db="EMBL/GenBank/DDBJ databases">
        <authorList>
            <person name="Aslett M."/>
        </authorList>
    </citation>
    <scope>NUCLEOTIDE SEQUENCE [LARGE SCALE GENOMIC DNA]</scope>
    <source>
        <strain evidence="2">Weybridge</strain>
    </source>
</reference>
<evidence type="ECO:0000313" key="2">
    <source>
        <dbReference type="EMBL" id="CDJ58668.1"/>
    </source>
</evidence>
<keyword evidence="3" id="KW-1185">Reference proteome</keyword>